<evidence type="ECO:0000313" key="1">
    <source>
        <dbReference type="EMBL" id="KAH9833477.1"/>
    </source>
</evidence>
<gene>
    <name evidence="1" type="ORF">C8Q71DRAFT_185271</name>
</gene>
<dbReference type="EMBL" id="JADCUA010000018">
    <property type="protein sequence ID" value="KAH9833477.1"/>
    <property type="molecule type" value="Genomic_DNA"/>
</dbReference>
<name>A0ABQ8K859_9APHY</name>
<dbReference type="GeneID" id="71997566"/>
<accession>A0ABQ8K859</accession>
<dbReference type="Proteomes" id="UP000814176">
    <property type="component" value="Unassembled WGS sequence"/>
</dbReference>
<organism evidence="1 2">
    <name type="scientific">Rhodofomes roseus</name>
    <dbReference type="NCBI Taxonomy" id="34475"/>
    <lineage>
        <taxon>Eukaryota</taxon>
        <taxon>Fungi</taxon>
        <taxon>Dikarya</taxon>
        <taxon>Basidiomycota</taxon>
        <taxon>Agaricomycotina</taxon>
        <taxon>Agaricomycetes</taxon>
        <taxon>Polyporales</taxon>
        <taxon>Rhodofomes</taxon>
    </lineage>
</organism>
<comment type="caution">
    <text evidence="1">The sequence shown here is derived from an EMBL/GenBank/DDBJ whole genome shotgun (WGS) entry which is preliminary data.</text>
</comment>
<sequence>MTVAVNDSDACGLEAGHRRLQVNVKRWSRRPPPSSRPRTSVSNPYCEYTRRYNRSTGGLQNDLVTLIAGIIADKRNVRVVLTHPRWVIQGPSCRPTCLQLPSLPIPPPLSSSGGSPVGRCRTSRPRLCVRGDDCYTYAWHVSPSRIGHLTGALRPAPPSTYPFTLPHAAATNRFAVVSGEYKTFEADSHALGTSSVGHRFMPVLGNLCASVRYATPPAALRLQPDVGNDMTVRLCREIFASRNECSLDIGW</sequence>
<dbReference type="RefSeq" id="XP_047776217.1">
    <property type="nucleotide sequence ID" value="XM_047916834.1"/>
</dbReference>
<proteinExistence type="predicted"/>
<keyword evidence="2" id="KW-1185">Reference proteome</keyword>
<evidence type="ECO:0000313" key="2">
    <source>
        <dbReference type="Proteomes" id="UP000814176"/>
    </source>
</evidence>
<protein>
    <submittedName>
        <fullName evidence="1">Uncharacterized protein</fullName>
    </submittedName>
</protein>
<reference evidence="1 2" key="1">
    <citation type="journal article" date="2021" name="Environ. Microbiol.">
        <title>Gene family expansions and transcriptome signatures uncover fungal adaptations to wood decay.</title>
        <authorList>
            <person name="Hage H."/>
            <person name="Miyauchi S."/>
            <person name="Viragh M."/>
            <person name="Drula E."/>
            <person name="Min B."/>
            <person name="Chaduli D."/>
            <person name="Navarro D."/>
            <person name="Favel A."/>
            <person name="Norest M."/>
            <person name="Lesage-Meessen L."/>
            <person name="Balint B."/>
            <person name="Merenyi Z."/>
            <person name="de Eugenio L."/>
            <person name="Morin E."/>
            <person name="Martinez A.T."/>
            <person name="Baldrian P."/>
            <person name="Stursova M."/>
            <person name="Martinez M.J."/>
            <person name="Novotny C."/>
            <person name="Magnuson J.K."/>
            <person name="Spatafora J.W."/>
            <person name="Maurice S."/>
            <person name="Pangilinan J."/>
            <person name="Andreopoulos W."/>
            <person name="LaButti K."/>
            <person name="Hundley H."/>
            <person name="Na H."/>
            <person name="Kuo A."/>
            <person name="Barry K."/>
            <person name="Lipzen A."/>
            <person name="Henrissat B."/>
            <person name="Riley R."/>
            <person name="Ahrendt S."/>
            <person name="Nagy L.G."/>
            <person name="Grigoriev I.V."/>
            <person name="Martin F."/>
            <person name="Rosso M.N."/>
        </authorList>
    </citation>
    <scope>NUCLEOTIDE SEQUENCE [LARGE SCALE GENOMIC DNA]</scope>
    <source>
        <strain evidence="1 2">CIRM-BRFM 1785</strain>
    </source>
</reference>